<feature type="compositionally biased region" description="Low complexity" evidence="1">
    <location>
        <begin position="417"/>
        <end position="453"/>
    </location>
</feature>
<dbReference type="RefSeq" id="XP_025431266.1">
    <property type="nucleotide sequence ID" value="XM_025578545.1"/>
</dbReference>
<feature type="compositionally biased region" description="Low complexity" evidence="1">
    <location>
        <begin position="215"/>
        <end position="239"/>
    </location>
</feature>
<protein>
    <submittedName>
        <fullName evidence="2">Uncharacterized protein</fullName>
    </submittedName>
</protein>
<feature type="compositionally biased region" description="Polar residues" evidence="1">
    <location>
        <begin position="589"/>
        <end position="611"/>
    </location>
</feature>
<feature type="compositionally biased region" description="Low complexity" evidence="1">
    <location>
        <begin position="145"/>
        <end position="162"/>
    </location>
</feature>
<organism evidence="2 3">
    <name type="scientific">Aspergillus saccharolyticus JOP 1030-1</name>
    <dbReference type="NCBI Taxonomy" id="1450539"/>
    <lineage>
        <taxon>Eukaryota</taxon>
        <taxon>Fungi</taxon>
        <taxon>Dikarya</taxon>
        <taxon>Ascomycota</taxon>
        <taxon>Pezizomycotina</taxon>
        <taxon>Eurotiomycetes</taxon>
        <taxon>Eurotiomycetidae</taxon>
        <taxon>Eurotiales</taxon>
        <taxon>Aspergillaceae</taxon>
        <taxon>Aspergillus</taxon>
        <taxon>Aspergillus subgen. Circumdati</taxon>
    </lineage>
</organism>
<keyword evidence="3" id="KW-1185">Reference proteome</keyword>
<feature type="region of interest" description="Disordered" evidence="1">
    <location>
        <begin position="513"/>
        <end position="728"/>
    </location>
</feature>
<dbReference type="OrthoDB" id="4757558at2759"/>
<feature type="compositionally biased region" description="Basic residues" evidence="1">
    <location>
        <begin position="356"/>
        <end position="368"/>
    </location>
</feature>
<evidence type="ECO:0000313" key="3">
    <source>
        <dbReference type="Proteomes" id="UP000248349"/>
    </source>
</evidence>
<feature type="compositionally biased region" description="Low complexity" evidence="1">
    <location>
        <begin position="197"/>
        <end position="208"/>
    </location>
</feature>
<feature type="compositionally biased region" description="Basic and acidic residues" evidence="1">
    <location>
        <begin position="552"/>
        <end position="562"/>
    </location>
</feature>
<feature type="compositionally biased region" description="Polar residues" evidence="1">
    <location>
        <begin position="68"/>
        <end position="85"/>
    </location>
</feature>
<feature type="compositionally biased region" description="Acidic residues" evidence="1">
    <location>
        <begin position="1043"/>
        <end position="1057"/>
    </location>
</feature>
<feature type="compositionally biased region" description="Low complexity" evidence="1">
    <location>
        <begin position="116"/>
        <end position="135"/>
    </location>
</feature>
<reference evidence="2 3" key="1">
    <citation type="submission" date="2016-12" db="EMBL/GenBank/DDBJ databases">
        <title>The genomes of Aspergillus section Nigri reveals drivers in fungal speciation.</title>
        <authorList>
            <consortium name="DOE Joint Genome Institute"/>
            <person name="Vesth T.C."/>
            <person name="Nybo J."/>
            <person name="Theobald S."/>
            <person name="Brandl J."/>
            <person name="Frisvad J.C."/>
            <person name="Nielsen K.F."/>
            <person name="Lyhne E.K."/>
            <person name="Kogle M.E."/>
            <person name="Kuo A."/>
            <person name="Riley R."/>
            <person name="Clum A."/>
            <person name="Nolan M."/>
            <person name="Lipzen A."/>
            <person name="Salamov A."/>
            <person name="Henrissat B."/>
            <person name="Wiebenga A."/>
            <person name="De Vries R.P."/>
            <person name="Grigoriev I.V."/>
            <person name="Mortensen U.H."/>
            <person name="Andersen M.R."/>
            <person name="Baker S.E."/>
        </authorList>
    </citation>
    <scope>NUCLEOTIDE SEQUENCE [LARGE SCALE GENOMIC DNA]</scope>
    <source>
        <strain evidence="2 3">JOP 1030-1</strain>
    </source>
</reference>
<dbReference type="Proteomes" id="UP000248349">
    <property type="component" value="Unassembled WGS sequence"/>
</dbReference>
<name>A0A318ZG10_9EURO</name>
<sequence length="1057" mass="113751">MAKSPRDNKEKASSFLADLDQALERQPVNWLQAVESLRQNQRTESPGHGDNKCTKQANIHHKTEESEVNTAELSRSNTASDQEISASDMNCADEDDDSSDDKQSCAETIDLIRARTATGSDPTPSSTPTLAPSTPVETLGDPTSEEPLPSSVSTSSVESQTVEQPEVLPAIPESAAKPSEQTSSSPVAPASEEKASEQSASMAKPSSSSEDKPSEQTSSSHVSPSPMSQSSEHPSSSPVLPTSDVKLSEQTLSSSRLSTSEEKPCEQQLASQPERAVPSEDQPTEKALESPVPPTSEAKLPEQPSNLSLTSSKEKESGDSSGPILSPLSSKEQPPQQRQETKPSTPQTQVSPNLSKKAKKKKAKKNNKKANNNAGGAAPAPAAAATVTSSNTGKHETSSTKAAVPDKSSDAKRHASSAEAAEALGGSSASSVIKITTTTTTTTTKVSNTAGSTAAYKKAEEKLASPTAVASQEHKTTGKARADPDAAAKLLAIQAAIDRLNAQGRAQFDFVESASTLHAPHSRSYARAVSGDEKTRDVSQGPFGSPNVSTENDQRSIHKESELPPYSPSTPQNSAISIRIPLPPIAETPTETQQTSKASEDGQSGANTGSGPSDLTPKSTSTTSTTWTTGQASQTTPHTTVTSAPSTTKTTSNTQQKHRGGGASAQTSKLTSAAAITQPASSSSSHAHPSPTTTNTTTTTSSSRRRVQQQQQQQQISHASGGTLSSRKPEGFFWQLDSHGFPCAMRNCPKRCNLWDGATVICPGCGPFSETRYCSREHLLEGIKAHWPVCRQQVFVHPCRESTIPSDVRAGPPMIPCLHNYDMPERHRQAVYFAMNTRQGDYFIFSDWADYSRAGFPADNVLLRCSKRLVYTVRFENAEEKDRFRRVLAICLFATLEVHALVDYLFRLIRDQLRAANAAKHLEAAVRYQLQQETNVTIQQYITGERHACETDWNGRNRRNCADAVCRSEYQRLLGSMGGGGLREVVKGWESTFWILRAARTTHPEVKDPKKRMLGEGFEGVAEEDQRVFRRGDGWDGAGTGDMEIEGWNEDEGPVEQ</sequence>
<dbReference type="AlphaFoldDB" id="A0A318ZG10"/>
<feature type="compositionally biased region" description="Low complexity" evidence="1">
    <location>
        <begin position="613"/>
        <end position="655"/>
    </location>
</feature>
<dbReference type="GeneID" id="37079774"/>
<gene>
    <name evidence="2" type="ORF">BP01DRAFT_398769</name>
</gene>
<evidence type="ECO:0000313" key="2">
    <source>
        <dbReference type="EMBL" id="PYH45284.1"/>
    </source>
</evidence>
<proteinExistence type="predicted"/>
<evidence type="ECO:0000256" key="1">
    <source>
        <dbReference type="SAM" id="MobiDB-lite"/>
    </source>
</evidence>
<feature type="compositionally biased region" description="Basic and acidic residues" evidence="1">
    <location>
        <begin position="472"/>
        <end position="483"/>
    </location>
</feature>
<feature type="region of interest" description="Disordered" evidence="1">
    <location>
        <begin position="59"/>
        <end position="483"/>
    </location>
</feature>
<dbReference type="STRING" id="1450539.A0A318ZG10"/>
<feature type="region of interest" description="Disordered" evidence="1">
    <location>
        <begin position="1029"/>
        <end position="1057"/>
    </location>
</feature>
<accession>A0A318ZG10</accession>
<feature type="compositionally biased region" description="Low complexity" evidence="1">
    <location>
        <begin position="369"/>
        <end position="385"/>
    </location>
</feature>
<feature type="compositionally biased region" description="Low complexity" evidence="1">
    <location>
        <begin position="671"/>
        <end position="720"/>
    </location>
</feature>
<dbReference type="EMBL" id="KZ821232">
    <property type="protein sequence ID" value="PYH45284.1"/>
    <property type="molecule type" value="Genomic_DNA"/>
</dbReference>
<feature type="compositionally biased region" description="Low complexity" evidence="1">
    <location>
        <begin position="248"/>
        <end position="258"/>
    </location>
</feature>
<feature type="compositionally biased region" description="Polar residues" evidence="1">
    <location>
        <begin position="327"/>
        <end position="354"/>
    </location>
</feature>